<evidence type="ECO:0000259" key="1">
    <source>
        <dbReference type="SMART" id="SM00974"/>
    </source>
</evidence>
<accession>A0A1A6Y679</accession>
<reference evidence="2 3" key="1">
    <citation type="submission" date="2016-05" db="EMBL/GenBank/DDBJ databases">
        <title>Draft Genome Sequences of Stenotrophomonas maltophilia Strains Sm32COP, Sm41DVV, Sm46PAILV, SmF3, SmF22, SmSOFb1 and SmCVFa1, Isolated from Different Manures, in France.</title>
        <authorList>
            <person name="Nazaret S."/>
            <person name="Bodilis J."/>
        </authorList>
    </citation>
    <scope>NUCLEOTIDE SEQUENCE [LARGE SCALE GENOMIC DNA]</scope>
    <source>
        <strain evidence="2 3">Sm46PAILV</strain>
    </source>
</reference>
<proteinExistence type="predicted"/>
<organism evidence="2 3">
    <name type="scientific">Stenotrophomonas maltophilia</name>
    <name type="common">Pseudomonas maltophilia</name>
    <name type="synonym">Xanthomonas maltophilia</name>
    <dbReference type="NCBI Taxonomy" id="40324"/>
    <lineage>
        <taxon>Bacteria</taxon>
        <taxon>Pseudomonadati</taxon>
        <taxon>Pseudomonadota</taxon>
        <taxon>Gammaproteobacteria</taxon>
        <taxon>Lysobacterales</taxon>
        <taxon>Lysobacteraceae</taxon>
        <taxon>Stenotrophomonas</taxon>
        <taxon>Stenotrophomonas maltophilia group</taxon>
    </lineage>
</organism>
<dbReference type="RefSeq" id="WP_065197439.1">
    <property type="nucleotide sequence ID" value="NZ_CP196974.1"/>
</dbReference>
<dbReference type="InterPro" id="IPR018306">
    <property type="entry name" value="Phage_T5_Orf172_DNA-bd"/>
</dbReference>
<dbReference type="Pfam" id="PF13455">
    <property type="entry name" value="MUG113"/>
    <property type="match status" value="1"/>
</dbReference>
<protein>
    <recommendedName>
        <fullName evidence="1">Bacteriophage T5 Orf172 DNA-binding domain-containing protein</fullName>
    </recommendedName>
</protein>
<evidence type="ECO:0000313" key="2">
    <source>
        <dbReference type="EMBL" id="OBU70440.1"/>
    </source>
</evidence>
<dbReference type="SMART" id="SM00974">
    <property type="entry name" value="T5orf172"/>
    <property type="match status" value="1"/>
</dbReference>
<gene>
    <name evidence="2" type="ORF">A9K58_00365</name>
</gene>
<sequence>MKMRVYMMIADACCGESFCKIGVTTDLAARVSAVQTGCPMPITDVAYLDLPRGARSAEAMFHDQLRAYHTQGEWFRMNLSDPVHKQAMKDATALVVKHFGVSETRWKHMSLDAIRSLCKVLRLDNVA</sequence>
<evidence type="ECO:0000313" key="3">
    <source>
        <dbReference type="Proteomes" id="UP000092256"/>
    </source>
</evidence>
<name>A0A1A6Y679_STEMA</name>
<feature type="domain" description="Bacteriophage T5 Orf172 DNA-binding" evidence="1">
    <location>
        <begin position="13"/>
        <end position="89"/>
    </location>
</feature>
<dbReference type="EMBL" id="LYVJ01000001">
    <property type="protein sequence ID" value="OBU70440.1"/>
    <property type="molecule type" value="Genomic_DNA"/>
</dbReference>
<comment type="caution">
    <text evidence="2">The sequence shown here is derived from an EMBL/GenBank/DDBJ whole genome shotgun (WGS) entry which is preliminary data.</text>
</comment>
<dbReference type="OrthoDB" id="7066170at2"/>
<dbReference type="Proteomes" id="UP000092256">
    <property type="component" value="Unassembled WGS sequence"/>
</dbReference>
<dbReference type="AlphaFoldDB" id="A0A1A6Y679"/>